<evidence type="ECO:0000313" key="2">
    <source>
        <dbReference type="Proteomes" id="UP001501532"/>
    </source>
</evidence>
<gene>
    <name evidence="1" type="ORF">GCM10010448_40370</name>
</gene>
<comment type="caution">
    <text evidence="1">The sequence shown here is derived from an EMBL/GenBank/DDBJ whole genome shotgun (WGS) entry which is preliminary data.</text>
</comment>
<dbReference type="RefSeq" id="WP_234520153.1">
    <property type="nucleotide sequence ID" value="NZ_BAAAUF010000036.1"/>
</dbReference>
<dbReference type="Proteomes" id="UP001501532">
    <property type="component" value="Unassembled WGS sequence"/>
</dbReference>
<accession>A0ABP6LTW4</accession>
<evidence type="ECO:0008006" key="3">
    <source>
        <dbReference type="Google" id="ProtNLM"/>
    </source>
</evidence>
<evidence type="ECO:0000313" key="1">
    <source>
        <dbReference type="EMBL" id="GAA3053055.1"/>
    </source>
</evidence>
<keyword evidence="2" id="KW-1185">Reference proteome</keyword>
<organism evidence="1 2">
    <name type="scientific">Streptomyces glomeratus</name>
    <dbReference type="NCBI Taxonomy" id="284452"/>
    <lineage>
        <taxon>Bacteria</taxon>
        <taxon>Bacillati</taxon>
        <taxon>Actinomycetota</taxon>
        <taxon>Actinomycetes</taxon>
        <taxon>Kitasatosporales</taxon>
        <taxon>Streptomycetaceae</taxon>
        <taxon>Streptomyces</taxon>
    </lineage>
</organism>
<sequence length="218" mass="24013">MRLPTGRKRLITFLVCAFVVLGAILGVVGWATLGGNDGPPQCAKHLKTMSGTSEAGRNEIVDCTYKVAKWCHEHHPDDTPACTKAVSTDGDDRTMGKRSIAARDATAAPSAKSTLPPLQQAFEKNRKALYDWYESGLDPLDINIVKMELKPDGHVYITVDVPSSNHDHDAGLDTFNSYHQDDFQTTLKRMTELRDINGIKTFYKDGKPIQAPDLSVNN</sequence>
<proteinExistence type="predicted"/>
<name>A0ABP6LTW4_9ACTN</name>
<reference evidence="2" key="1">
    <citation type="journal article" date="2019" name="Int. J. Syst. Evol. Microbiol.">
        <title>The Global Catalogue of Microorganisms (GCM) 10K type strain sequencing project: providing services to taxonomists for standard genome sequencing and annotation.</title>
        <authorList>
            <consortium name="The Broad Institute Genomics Platform"/>
            <consortium name="The Broad Institute Genome Sequencing Center for Infectious Disease"/>
            <person name="Wu L."/>
            <person name="Ma J."/>
        </authorList>
    </citation>
    <scope>NUCLEOTIDE SEQUENCE [LARGE SCALE GENOMIC DNA]</scope>
    <source>
        <strain evidence="2">JCM 9091</strain>
    </source>
</reference>
<dbReference type="EMBL" id="BAAAUF010000036">
    <property type="protein sequence ID" value="GAA3053055.1"/>
    <property type="molecule type" value="Genomic_DNA"/>
</dbReference>
<protein>
    <recommendedName>
        <fullName evidence="3">GerMN domain-containing protein</fullName>
    </recommendedName>
</protein>